<evidence type="ECO:0008006" key="4">
    <source>
        <dbReference type="Google" id="ProtNLM"/>
    </source>
</evidence>
<protein>
    <recommendedName>
        <fullName evidence="4">HAD family hydrolase</fullName>
    </recommendedName>
</protein>
<sequence>MYPNVLPTLSLLKDTYRLKLVTNGNTYPERYGLPGLFAFTIFAQDYQVQKPQPEFYERILSETHTHPQKIIHVGDSLHNDVGGAQAVGTRAIWVNRHQVRNETSIQPFAEITELSELPDVLAQRAFCKR</sequence>
<proteinExistence type="predicted"/>
<evidence type="ECO:0000313" key="2">
    <source>
        <dbReference type="EMBL" id="GHO60536.1"/>
    </source>
</evidence>
<comment type="caution">
    <text evidence="2">The sequence shown here is derived from an EMBL/GenBank/DDBJ whole genome shotgun (WGS) entry which is preliminary data.</text>
</comment>
<dbReference type="PANTHER" id="PTHR43316">
    <property type="entry name" value="HYDROLASE, HALOACID DELAHOGENASE-RELATED"/>
    <property type="match status" value="1"/>
</dbReference>
<name>A0ABQ3V5P7_9CHLR</name>
<dbReference type="NCBIfam" id="TIGR01509">
    <property type="entry name" value="HAD-SF-IA-v3"/>
    <property type="match status" value="1"/>
</dbReference>
<dbReference type="PANTHER" id="PTHR43316:SF8">
    <property type="entry name" value="HAD FAMILY HYDROLASE"/>
    <property type="match status" value="1"/>
</dbReference>
<dbReference type="InterPro" id="IPR023214">
    <property type="entry name" value="HAD_sf"/>
</dbReference>
<dbReference type="EMBL" id="BNJG01000005">
    <property type="protein sequence ID" value="GHO60536.1"/>
    <property type="molecule type" value="Genomic_DNA"/>
</dbReference>
<dbReference type="InterPro" id="IPR051540">
    <property type="entry name" value="S-2-haloacid_dehalogenase"/>
</dbReference>
<gene>
    <name evidence="2" type="ORF">KSB_90110</name>
</gene>
<dbReference type="NCBIfam" id="TIGR01549">
    <property type="entry name" value="HAD-SF-IA-v1"/>
    <property type="match status" value="1"/>
</dbReference>
<accession>A0ABQ3V5P7</accession>
<dbReference type="Pfam" id="PF13242">
    <property type="entry name" value="Hydrolase_like"/>
    <property type="match status" value="1"/>
</dbReference>
<organism evidence="2 3">
    <name type="scientific">Ktedonobacter robiniae</name>
    <dbReference type="NCBI Taxonomy" id="2778365"/>
    <lineage>
        <taxon>Bacteria</taxon>
        <taxon>Bacillati</taxon>
        <taxon>Chloroflexota</taxon>
        <taxon>Ktedonobacteria</taxon>
        <taxon>Ktedonobacterales</taxon>
        <taxon>Ktedonobacteraceae</taxon>
        <taxon>Ktedonobacter</taxon>
    </lineage>
</organism>
<dbReference type="Proteomes" id="UP000654345">
    <property type="component" value="Unassembled WGS sequence"/>
</dbReference>
<dbReference type="InterPro" id="IPR006439">
    <property type="entry name" value="HAD-SF_hydro_IA"/>
</dbReference>
<keyword evidence="1" id="KW-0378">Hydrolase</keyword>
<evidence type="ECO:0000256" key="1">
    <source>
        <dbReference type="ARBA" id="ARBA00022801"/>
    </source>
</evidence>
<dbReference type="InterPro" id="IPR036412">
    <property type="entry name" value="HAD-like_sf"/>
</dbReference>
<keyword evidence="3" id="KW-1185">Reference proteome</keyword>
<evidence type="ECO:0000313" key="3">
    <source>
        <dbReference type="Proteomes" id="UP000654345"/>
    </source>
</evidence>
<reference evidence="2 3" key="1">
    <citation type="journal article" date="2021" name="Int. J. Syst. Evol. Microbiol.">
        <title>Reticulibacter mediterranei gen. nov., sp. nov., within the new family Reticulibacteraceae fam. nov., and Ktedonospora formicarum gen. nov., sp. nov., Ktedonobacter robiniae sp. nov., Dictyobacter formicarum sp. nov. and Dictyobacter arantiisoli sp. nov., belonging to the class Ktedonobacteria.</title>
        <authorList>
            <person name="Yabe S."/>
            <person name="Zheng Y."/>
            <person name="Wang C.M."/>
            <person name="Sakai Y."/>
            <person name="Abe K."/>
            <person name="Yokota A."/>
            <person name="Donadio S."/>
            <person name="Cavaletti L."/>
            <person name="Monciardini P."/>
        </authorList>
    </citation>
    <scope>NUCLEOTIDE SEQUENCE [LARGE SCALE GENOMIC DNA]</scope>
    <source>
        <strain evidence="2 3">SOSP1-30</strain>
    </source>
</reference>
<dbReference type="RefSeq" id="WP_201376631.1">
    <property type="nucleotide sequence ID" value="NZ_BNJG01000005.1"/>
</dbReference>
<dbReference type="Gene3D" id="3.40.50.1000">
    <property type="entry name" value="HAD superfamily/HAD-like"/>
    <property type="match status" value="1"/>
</dbReference>
<dbReference type="SUPFAM" id="SSF56784">
    <property type="entry name" value="HAD-like"/>
    <property type="match status" value="1"/>
</dbReference>